<reference evidence="7" key="1">
    <citation type="journal article" date="2019" name="Int. J. Syst. Evol. Microbiol.">
        <title>The Global Catalogue of Microorganisms (GCM) 10K type strain sequencing project: providing services to taxonomists for standard genome sequencing and annotation.</title>
        <authorList>
            <consortium name="The Broad Institute Genomics Platform"/>
            <consortium name="The Broad Institute Genome Sequencing Center for Infectious Disease"/>
            <person name="Wu L."/>
            <person name="Ma J."/>
        </authorList>
    </citation>
    <scope>NUCLEOTIDE SEQUENCE [LARGE SCALE GENOMIC DNA]</scope>
    <source>
        <strain evidence="7">JCM 32206</strain>
    </source>
</reference>
<feature type="region of interest" description="Disordered" evidence="4">
    <location>
        <begin position="1"/>
        <end position="21"/>
    </location>
</feature>
<evidence type="ECO:0000256" key="2">
    <source>
        <dbReference type="ARBA" id="ARBA00023125"/>
    </source>
</evidence>
<protein>
    <submittedName>
        <fullName evidence="6">GntR family transcriptional regulator</fullName>
    </submittedName>
</protein>
<name>A0ABP8PI16_9NOCA</name>
<evidence type="ECO:0000313" key="6">
    <source>
        <dbReference type="EMBL" id="GAA4488061.1"/>
    </source>
</evidence>
<dbReference type="Pfam" id="PF00392">
    <property type="entry name" value="GntR"/>
    <property type="match status" value="1"/>
</dbReference>
<dbReference type="PROSITE" id="PS50949">
    <property type="entry name" value="HTH_GNTR"/>
    <property type="match status" value="1"/>
</dbReference>
<evidence type="ECO:0000256" key="1">
    <source>
        <dbReference type="ARBA" id="ARBA00023015"/>
    </source>
</evidence>
<dbReference type="PANTHER" id="PTHR43537">
    <property type="entry name" value="TRANSCRIPTIONAL REGULATOR, GNTR FAMILY"/>
    <property type="match status" value="1"/>
</dbReference>
<keyword evidence="2" id="KW-0238">DNA-binding</keyword>
<evidence type="ECO:0000256" key="3">
    <source>
        <dbReference type="ARBA" id="ARBA00023163"/>
    </source>
</evidence>
<evidence type="ECO:0000256" key="4">
    <source>
        <dbReference type="SAM" id="MobiDB-lite"/>
    </source>
</evidence>
<dbReference type="InterPro" id="IPR036390">
    <property type="entry name" value="WH_DNA-bd_sf"/>
</dbReference>
<proteinExistence type="predicted"/>
<dbReference type="Proteomes" id="UP001501183">
    <property type="component" value="Unassembled WGS sequence"/>
</dbReference>
<dbReference type="Gene3D" id="1.20.120.530">
    <property type="entry name" value="GntR ligand-binding domain-like"/>
    <property type="match status" value="1"/>
</dbReference>
<organism evidence="6 7">
    <name type="scientific">Rhodococcus olei</name>
    <dbReference type="NCBI Taxonomy" id="2161675"/>
    <lineage>
        <taxon>Bacteria</taxon>
        <taxon>Bacillati</taxon>
        <taxon>Actinomycetota</taxon>
        <taxon>Actinomycetes</taxon>
        <taxon>Mycobacteriales</taxon>
        <taxon>Nocardiaceae</taxon>
        <taxon>Rhodococcus</taxon>
    </lineage>
</organism>
<dbReference type="SUPFAM" id="SSF48008">
    <property type="entry name" value="GntR ligand-binding domain-like"/>
    <property type="match status" value="1"/>
</dbReference>
<keyword evidence="3" id="KW-0804">Transcription</keyword>
<dbReference type="SMART" id="SM00345">
    <property type="entry name" value="HTH_GNTR"/>
    <property type="match status" value="1"/>
</dbReference>
<dbReference type="InterPro" id="IPR036388">
    <property type="entry name" value="WH-like_DNA-bd_sf"/>
</dbReference>
<dbReference type="Gene3D" id="1.10.10.10">
    <property type="entry name" value="Winged helix-like DNA-binding domain superfamily/Winged helix DNA-binding domain"/>
    <property type="match status" value="1"/>
</dbReference>
<dbReference type="PANTHER" id="PTHR43537:SF24">
    <property type="entry name" value="GLUCONATE OPERON TRANSCRIPTIONAL REPRESSOR"/>
    <property type="match status" value="1"/>
</dbReference>
<evidence type="ECO:0000313" key="7">
    <source>
        <dbReference type="Proteomes" id="UP001501183"/>
    </source>
</evidence>
<gene>
    <name evidence="6" type="ORF">GCM10023094_47320</name>
</gene>
<dbReference type="InterPro" id="IPR011711">
    <property type="entry name" value="GntR_C"/>
</dbReference>
<keyword evidence="7" id="KW-1185">Reference proteome</keyword>
<dbReference type="InterPro" id="IPR008920">
    <property type="entry name" value="TF_FadR/GntR_C"/>
</dbReference>
<accession>A0ABP8PI16</accession>
<evidence type="ECO:0000259" key="5">
    <source>
        <dbReference type="PROSITE" id="PS50949"/>
    </source>
</evidence>
<dbReference type="EMBL" id="BAABFB010000070">
    <property type="protein sequence ID" value="GAA4488061.1"/>
    <property type="molecule type" value="Genomic_DNA"/>
</dbReference>
<dbReference type="InterPro" id="IPR000524">
    <property type="entry name" value="Tscrpt_reg_HTH_GntR"/>
</dbReference>
<dbReference type="Pfam" id="PF07729">
    <property type="entry name" value="FCD"/>
    <property type="match status" value="1"/>
</dbReference>
<dbReference type="SUPFAM" id="SSF46785">
    <property type="entry name" value="Winged helix' DNA-binding domain"/>
    <property type="match status" value="1"/>
</dbReference>
<feature type="domain" description="HTH gntR-type" evidence="5">
    <location>
        <begin position="58"/>
        <end position="125"/>
    </location>
</feature>
<comment type="caution">
    <text evidence="6">The sequence shown here is derived from an EMBL/GenBank/DDBJ whole genome shotgun (WGS) entry which is preliminary data.</text>
</comment>
<sequence length="278" mass="30286">MIPGTSLRAGDDVQGSEMGRNRTEDLPDLSALLAPQNELMVAVEQSVLRNRGSAVVAASLAEQIAAKLAGVITLGVVDTGQRLLEQDISAVLQVSRAPVREALRILERDRLVHFQSRRGAVVTPLRASDVRDLFDVRSTLYEMLLRHEMTEQYADLKAVFDSNMPRVLRSAGESPDAYAVATFVLNSAVAQVSSNRILAELLQSVSLQALRYVRVGLAANATEVPRYAERWRGLHGAILAHDTERAVDFAGQRISSIRDAALRALGESPEEDVEAHAV</sequence>
<keyword evidence="1" id="KW-0805">Transcription regulation</keyword>